<evidence type="ECO:0000313" key="2">
    <source>
        <dbReference type="EMBL" id="RVD82204.1"/>
    </source>
</evidence>
<feature type="compositionally biased region" description="Low complexity" evidence="1">
    <location>
        <begin position="352"/>
        <end position="376"/>
    </location>
</feature>
<gene>
    <name evidence="2" type="ORF">DFL_006637</name>
</gene>
<evidence type="ECO:0000256" key="1">
    <source>
        <dbReference type="SAM" id="MobiDB-lite"/>
    </source>
</evidence>
<dbReference type="OrthoDB" id="5372896at2759"/>
<dbReference type="Proteomes" id="UP000283090">
    <property type="component" value="Unassembled WGS sequence"/>
</dbReference>
<keyword evidence="3" id="KW-1185">Reference proteome</keyword>
<dbReference type="EMBL" id="SAEB01000009">
    <property type="protein sequence ID" value="RVD82204.1"/>
    <property type="molecule type" value="Genomic_DNA"/>
</dbReference>
<dbReference type="GeneID" id="93588948"/>
<feature type="compositionally biased region" description="Polar residues" evidence="1">
    <location>
        <begin position="121"/>
        <end position="133"/>
    </location>
</feature>
<organism evidence="2 3">
    <name type="scientific">Arthrobotrys flagrans</name>
    <name type="common">Nematode-trapping fungus</name>
    <name type="synonym">Trichothecium flagrans</name>
    <dbReference type="NCBI Taxonomy" id="97331"/>
    <lineage>
        <taxon>Eukaryota</taxon>
        <taxon>Fungi</taxon>
        <taxon>Dikarya</taxon>
        <taxon>Ascomycota</taxon>
        <taxon>Pezizomycotina</taxon>
        <taxon>Orbiliomycetes</taxon>
        <taxon>Orbiliales</taxon>
        <taxon>Orbiliaceae</taxon>
        <taxon>Arthrobotrys</taxon>
    </lineage>
</organism>
<comment type="caution">
    <text evidence="2">The sequence shown here is derived from an EMBL/GenBank/DDBJ whole genome shotgun (WGS) entry which is preliminary data.</text>
</comment>
<proteinExistence type="predicted"/>
<dbReference type="AlphaFoldDB" id="A0A436ZTC6"/>
<feature type="region of interest" description="Disordered" evidence="1">
    <location>
        <begin position="251"/>
        <end position="270"/>
    </location>
</feature>
<reference evidence="2 3" key="1">
    <citation type="submission" date="2019-01" db="EMBL/GenBank/DDBJ databases">
        <title>Intercellular communication is required for trap formation in the nematode-trapping fungus Duddingtonia flagrans.</title>
        <authorList>
            <person name="Youssar L."/>
            <person name="Wernet V."/>
            <person name="Hensel N."/>
            <person name="Hildebrandt H.-G."/>
            <person name="Fischer R."/>
        </authorList>
    </citation>
    <scope>NUCLEOTIDE SEQUENCE [LARGE SCALE GENOMIC DNA]</scope>
    <source>
        <strain evidence="2 3">CBS H-5679</strain>
    </source>
</reference>
<protein>
    <submittedName>
        <fullName evidence="2">Uncharacterized protein</fullName>
    </submittedName>
</protein>
<feature type="region of interest" description="Disordered" evidence="1">
    <location>
        <begin position="188"/>
        <end position="214"/>
    </location>
</feature>
<feature type="compositionally biased region" description="Polar residues" evidence="1">
    <location>
        <begin position="445"/>
        <end position="456"/>
    </location>
</feature>
<feature type="compositionally biased region" description="Polar residues" evidence="1">
    <location>
        <begin position="252"/>
        <end position="268"/>
    </location>
</feature>
<feature type="region of interest" description="Disordered" evidence="1">
    <location>
        <begin position="335"/>
        <end position="409"/>
    </location>
</feature>
<dbReference type="VEuPathDB" id="FungiDB:DFL_006637"/>
<name>A0A436ZTC6_ARTFL</name>
<evidence type="ECO:0000313" key="3">
    <source>
        <dbReference type="Proteomes" id="UP000283090"/>
    </source>
</evidence>
<dbReference type="RefSeq" id="XP_067487748.1">
    <property type="nucleotide sequence ID" value="XM_067636097.1"/>
</dbReference>
<accession>A0A436ZTC6</accession>
<sequence length="524" mass="57678">MITLQSWATSRIPVTSEEEFHRGTQHLDNLGRHIGDIAFDDPDLKAAVRRVSTVLGARVLTRHISPHAMGADLSASSVISEDIDWFTDICGDIMFLILHRGVKQAEMEFKAKGGVITTTDLENSDATEVSSNEEQPDSTKDYETAADGSTIRQDLSAQEILKIPPYLRKVYRNARRRISTASSKSWDIDITDNTSSSPESSTTSQETAKRSLLLRSTTSPVGSRLFRTRDSLKQRAAGLILLNRILKKKSGTTESATSFPTTLKTDPNASRPVYYGSSPWKYVPSELLSKSNNGEPEEMDAPVGEILDSLKDAKEAYSTPEPVVFGPELWKAPPKPLPPSHPAPWDNFHALSETTGPEPEPTSESTPGPQSTETTPTKPPIHKSSSPPLPIRRIESKPDPTANQPPFSLSTVQNLDAVLQNLAAAKHTGTYKQKLQFIPTPPANDPTTSTNNQNEPRINFHRTHPPPKTPGDFHQLEEELHEANSQPKDPFAVLKSQMRDLFSSIKPRKPSEGTQGEPSHGEKD</sequence>
<feature type="region of interest" description="Disordered" evidence="1">
    <location>
        <begin position="121"/>
        <end position="146"/>
    </location>
</feature>
<feature type="compositionally biased region" description="Low complexity" evidence="1">
    <location>
        <begin position="194"/>
        <end position="206"/>
    </location>
</feature>
<feature type="region of interest" description="Disordered" evidence="1">
    <location>
        <begin position="436"/>
        <end position="524"/>
    </location>
</feature>